<keyword evidence="1" id="KW-1133">Transmembrane helix</keyword>
<proteinExistence type="predicted"/>
<keyword evidence="1" id="KW-0472">Membrane</keyword>
<dbReference type="InParanoid" id="S0ETZ3"/>
<name>S0ETZ3_CHTCT</name>
<dbReference type="EMBL" id="HF951689">
    <property type="protein sequence ID" value="CCW34717.1"/>
    <property type="molecule type" value="Genomic_DNA"/>
</dbReference>
<dbReference type="RefSeq" id="WP_016482271.1">
    <property type="nucleotide sequence ID" value="NC_021487.1"/>
</dbReference>
<protein>
    <submittedName>
        <fullName evidence="2">Uncharacterized protein</fullName>
    </submittedName>
</protein>
<keyword evidence="1" id="KW-0812">Transmembrane</keyword>
<dbReference type="Proteomes" id="UP000014227">
    <property type="component" value="Chromosome I"/>
</dbReference>
<gene>
    <name evidence="2" type="ORF">CCALI_00894</name>
</gene>
<feature type="transmembrane region" description="Helical" evidence="1">
    <location>
        <begin position="32"/>
        <end position="54"/>
    </location>
</feature>
<accession>S0ETZ3</accession>
<sequence>MVFKPSSVSWPITAKRPIERLSSITPLQRRRYAILLACTILLLGLLPLILFSMWRLSLQQNTLLTRSRKLIAMHPGEKYYWASPNELVVCKNSIQIGTTARQLILTSVNYTPTDATYALAAKGSVLLGSLVVHTSSLSPSIFPATSPSYDDWPRMFYKVPGKNAVSFYYI</sequence>
<dbReference type="PATRIC" id="fig|1303518.3.peg.905"/>
<evidence type="ECO:0000313" key="2">
    <source>
        <dbReference type="EMBL" id="CCW34717.1"/>
    </source>
</evidence>
<evidence type="ECO:0000256" key="1">
    <source>
        <dbReference type="SAM" id="Phobius"/>
    </source>
</evidence>
<reference evidence="3" key="1">
    <citation type="submission" date="2013-03" db="EMBL/GenBank/DDBJ databases">
        <title>Genome sequence of Chthonomonas calidirosea, the first sequenced genome from the Armatimonadetes phylum (formally candidate division OP10).</title>
        <authorList>
            <person name="Lee K.C.Y."/>
            <person name="Morgan X.C."/>
            <person name="Dunfield P.F."/>
            <person name="Tamas I."/>
            <person name="Houghton K.M."/>
            <person name="Vyssotski M."/>
            <person name="Ryan J.L.J."/>
            <person name="Lagutin K."/>
            <person name="McDonald I.R."/>
            <person name="Stott M.B."/>
        </authorList>
    </citation>
    <scope>NUCLEOTIDE SEQUENCE [LARGE SCALE GENOMIC DNA]</scope>
    <source>
        <strain evidence="3">DSM 23976 / ICMP 18418 / T49</strain>
    </source>
</reference>
<keyword evidence="3" id="KW-1185">Reference proteome</keyword>
<organism evidence="2 3">
    <name type="scientific">Chthonomonas calidirosea (strain DSM 23976 / ICMP 18418 / T49)</name>
    <dbReference type="NCBI Taxonomy" id="1303518"/>
    <lineage>
        <taxon>Bacteria</taxon>
        <taxon>Bacillati</taxon>
        <taxon>Armatimonadota</taxon>
        <taxon>Chthonomonadia</taxon>
        <taxon>Chthonomonadales</taxon>
        <taxon>Chthonomonadaceae</taxon>
        <taxon>Chthonomonas</taxon>
    </lineage>
</organism>
<dbReference type="HOGENOM" id="CLU_1567949_0_0_0"/>
<evidence type="ECO:0000313" key="3">
    <source>
        <dbReference type="Proteomes" id="UP000014227"/>
    </source>
</evidence>
<dbReference type="AlphaFoldDB" id="S0ETZ3"/>
<dbReference type="KEGG" id="ccz:CCALI_00894"/>